<accession>A0A484BRX0</accession>
<dbReference type="InterPro" id="IPR014044">
    <property type="entry name" value="CAP_dom"/>
</dbReference>
<dbReference type="InterPro" id="IPR035940">
    <property type="entry name" value="CAP_sf"/>
</dbReference>
<dbReference type="AlphaFoldDB" id="A0A484BRX0"/>
<dbReference type="GO" id="GO:0005576">
    <property type="term" value="C:extracellular region"/>
    <property type="evidence" value="ECO:0007669"/>
    <property type="project" value="UniProtKB-SubCell"/>
</dbReference>
<dbReference type="SUPFAM" id="SSF55797">
    <property type="entry name" value="PR-1-like"/>
    <property type="match status" value="1"/>
</dbReference>
<evidence type="ECO:0000256" key="5">
    <source>
        <dbReference type="SAM" id="SignalP"/>
    </source>
</evidence>
<organism evidence="7 8">
    <name type="scientific">Drosophila navojoa</name>
    <name type="common">Fruit fly</name>
    <dbReference type="NCBI Taxonomy" id="7232"/>
    <lineage>
        <taxon>Eukaryota</taxon>
        <taxon>Metazoa</taxon>
        <taxon>Ecdysozoa</taxon>
        <taxon>Arthropoda</taxon>
        <taxon>Hexapoda</taxon>
        <taxon>Insecta</taxon>
        <taxon>Pterygota</taxon>
        <taxon>Neoptera</taxon>
        <taxon>Endopterygota</taxon>
        <taxon>Diptera</taxon>
        <taxon>Brachycera</taxon>
        <taxon>Muscomorpha</taxon>
        <taxon>Ephydroidea</taxon>
        <taxon>Drosophilidae</taxon>
        <taxon>Drosophila</taxon>
    </lineage>
</organism>
<evidence type="ECO:0000313" key="7">
    <source>
        <dbReference type="EMBL" id="TDG51414.1"/>
    </source>
</evidence>
<dbReference type="STRING" id="7232.A0A484BRX0"/>
<keyword evidence="8" id="KW-1185">Reference proteome</keyword>
<dbReference type="OMA" id="WSMELEY"/>
<gene>
    <name evidence="7" type="ORF">AWZ03_002209</name>
</gene>
<dbReference type="CDD" id="cd05380">
    <property type="entry name" value="CAP_euk"/>
    <property type="match status" value="1"/>
</dbReference>
<dbReference type="Proteomes" id="UP000295192">
    <property type="component" value="Unassembled WGS sequence"/>
</dbReference>
<keyword evidence="4 5" id="KW-0732">Signal</keyword>
<dbReference type="KEGG" id="dnv:108649073"/>
<feature type="domain" description="SCP" evidence="6">
    <location>
        <begin position="77"/>
        <end position="225"/>
    </location>
</feature>
<feature type="chain" id="PRO_5019765955" description="SCP domain-containing protein" evidence="5">
    <location>
        <begin position="24"/>
        <end position="287"/>
    </location>
</feature>
<keyword evidence="3" id="KW-0964">Secreted</keyword>
<name>A0A484BRX0_DRONA</name>
<evidence type="ECO:0000256" key="3">
    <source>
        <dbReference type="ARBA" id="ARBA00022525"/>
    </source>
</evidence>
<feature type="signal peptide" evidence="5">
    <location>
        <begin position="1"/>
        <end position="23"/>
    </location>
</feature>
<proteinExistence type="inferred from homology"/>
<evidence type="ECO:0000256" key="4">
    <source>
        <dbReference type="ARBA" id="ARBA00022729"/>
    </source>
</evidence>
<dbReference type="OrthoDB" id="7882501at2759"/>
<evidence type="ECO:0000313" key="8">
    <source>
        <dbReference type="Proteomes" id="UP000295192"/>
    </source>
</evidence>
<protein>
    <recommendedName>
        <fullName evidence="6">SCP domain-containing protein</fullName>
    </recommendedName>
</protein>
<sequence length="287" mass="32260">MSSVNYQQLALALHLCLLGLALAVQTTPEIPTEVYCKTVHCGDRNIGCHSTKNMNMSATCAPDAKMVNLFMYKAHLLHLFNSFRNKVALGYTRSLHPAGRMARMAWSRELESFAIIYMKRCRFYPRPCMSSPEFTTIGSIYDGLTYTGSFKSHKVPEITEELLSGWFEDARLVTRPMIMSLTNEFPKPSVRQAVLLMADRNTHVGCSGMRFSTGISHNFNLVCAFATDNMLQKAIYRPWAVPGALCKARDRTYKNLCALGEVYNNKHVYRPGELLPAESEHISGIDA</sequence>
<comment type="similarity">
    <text evidence="2">Belongs to the CRISP family.</text>
</comment>
<dbReference type="InterPro" id="IPR034763">
    <property type="entry name" value="P14a_insect"/>
</dbReference>
<reference evidence="7 8" key="1">
    <citation type="journal article" date="2019" name="J. Hered.">
        <title>An Improved Genome Assembly for Drosophila navojoa, the Basal Species in the mojavensis Cluster.</title>
        <authorList>
            <person name="Vanderlinde T."/>
            <person name="Dupim E.G."/>
            <person name="Nazario-Yepiz N.O."/>
            <person name="Carvalho A.B."/>
        </authorList>
    </citation>
    <scope>NUCLEOTIDE SEQUENCE [LARGE SCALE GENOMIC DNA]</scope>
    <source>
        <strain evidence="7">Navoj_Jal97</strain>
        <tissue evidence="7">Whole organism</tissue>
    </source>
</reference>
<evidence type="ECO:0000259" key="6">
    <source>
        <dbReference type="Pfam" id="PF00188"/>
    </source>
</evidence>
<dbReference type="Gene3D" id="3.40.33.10">
    <property type="entry name" value="CAP"/>
    <property type="match status" value="1"/>
</dbReference>
<comment type="caution">
    <text evidence="7">The sequence shown here is derived from an EMBL/GenBank/DDBJ whole genome shotgun (WGS) entry which is preliminary data.</text>
</comment>
<dbReference type="PIRSF" id="PIRSF038921">
    <property type="entry name" value="P14a"/>
    <property type="match status" value="1"/>
</dbReference>
<evidence type="ECO:0000256" key="1">
    <source>
        <dbReference type="ARBA" id="ARBA00004613"/>
    </source>
</evidence>
<evidence type="ECO:0000256" key="2">
    <source>
        <dbReference type="ARBA" id="ARBA00009923"/>
    </source>
</evidence>
<dbReference type="Pfam" id="PF00188">
    <property type="entry name" value="CAP"/>
    <property type="match status" value="1"/>
</dbReference>
<dbReference type="EMBL" id="LSRL02000009">
    <property type="protein sequence ID" value="TDG51414.1"/>
    <property type="molecule type" value="Genomic_DNA"/>
</dbReference>
<comment type="subcellular location">
    <subcellularLocation>
        <location evidence="1">Secreted</location>
    </subcellularLocation>
</comment>